<dbReference type="EMBL" id="RCHS01003203">
    <property type="protein sequence ID" value="RMX43403.1"/>
    <property type="molecule type" value="Genomic_DNA"/>
</dbReference>
<gene>
    <name evidence="1" type="ORF">pdam_00022685</name>
</gene>
<dbReference type="AlphaFoldDB" id="A0A3M6TPS2"/>
<proteinExistence type="predicted"/>
<protein>
    <submittedName>
        <fullName evidence="1">Uncharacterized protein</fullName>
    </submittedName>
</protein>
<evidence type="ECO:0000313" key="1">
    <source>
        <dbReference type="EMBL" id="RMX43403.1"/>
    </source>
</evidence>
<sequence length="72" mass="8070">MIRESIQCVDPVSRTLQRAAAVYNVPCPISYAGDEELGVFYLDVFVVEFTAVKFKINITIIIICSDHDCSEL</sequence>
<organism evidence="1 2">
    <name type="scientific">Pocillopora damicornis</name>
    <name type="common">Cauliflower coral</name>
    <name type="synonym">Millepora damicornis</name>
    <dbReference type="NCBI Taxonomy" id="46731"/>
    <lineage>
        <taxon>Eukaryota</taxon>
        <taxon>Metazoa</taxon>
        <taxon>Cnidaria</taxon>
        <taxon>Anthozoa</taxon>
        <taxon>Hexacorallia</taxon>
        <taxon>Scleractinia</taxon>
        <taxon>Astrocoeniina</taxon>
        <taxon>Pocilloporidae</taxon>
        <taxon>Pocillopora</taxon>
    </lineage>
</organism>
<accession>A0A3M6TPS2</accession>
<dbReference type="Proteomes" id="UP000275408">
    <property type="component" value="Unassembled WGS sequence"/>
</dbReference>
<reference evidence="1 2" key="1">
    <citation type="journal article" date="2018" name="Sci. Rep.">
        <title>Comparative analysis of the Pocillopora damicornis genome highlights role of immune system in coral evolution.</title>
        <authorList>
            <person name="Cunning R."/>
            <person name="Bay R.A."/>
            <person name="Gillette P."/>
            <person name="Baker A.C."/>
            <person name="Traylor-Knowles N."/>
        </authorList>
    </citation>
    <scope>NUCLEOTIDE SEQUENCE [LARGE SCALE GENOMIC DNA]</scope>
    <source>
        <strain evidence="1">RSMAS</strain>
        <tissue evidence="1">Whole animal</tissue>
    </source>
</reference>
<comment type="caution">
    <text evidence="1">The sequence shown here is derived from an EMBL/GenBank/DDBJ whole genome shotgun (WGS) entry which is preliminary data.</text>
</comment>
<name>A0A3M6TPS2_POCDA</name>
<keyword evidence="2" id="KW-1185">Reference proteome</keyword>
<evidence type="ECO:0000313" key="2">
    <source>
        <dbReference type="Proteomes" id="UP000275408"/>
    </source>
</evidence>